<organism evidence="6 7">
    <name type="scientific">Wohlfahrtiimonas chitiniclastica</name>
    <dbReference type="NCBI Taxonomy" id="400946"/>
    <lineage>
        <taxon>Bacteria</taxon>
        <taxon>Pseudomonadati</taxon>
        <taxon>Pseudomonadota</taxon>
        <taxon>Gammaproteobacteria</taxon>
        <taxon>Cardiobacteriales</taxon>
        <taxon>Ignatzschineriaceae</taxon>
        <taxon>Wohlfahrtiimonas</taxon>
    </lineage>
</organism>
<name>A0AB35BW36_9GAMM</name>
<dbReference type="CDD" id="cd00452">
    <property type="entry name" value="KDPG_aldolase"/>
    <property type="match status" value="1"/>
</dbReference>
<reference evidence="6" key="1">
    <citation type="submission" date="2021-03" db="EMBL/GenBank/DDBJ databases">
        <title>Identification and antibiotic profiling of Wohlfahrtiimonas chitiniclastica, an underestimated human pathogen.</title>
        <authorList>
            <person name="Kopf A."/>
            <person name="Bunk B."/>
            <person name="Coldewey S."/>
            <person name="Gunzer F."/>
            <person name="Riedel T."/>
            <person name="Schroettner P."/>
        </authorList>
    </citation>
    <scope>NUCLEOTIDE SEQUENCE</scope>
    <source>
        <strain evidence="6">DSM 100917</strain>
    </source>
</reference>
<dbReference type="EMBL" id="JAGIBU010000001">
    <property type="protein sequence ID" value="MBS7823909.1"/>
    <property type="molecule type" value="Genomic_DNA"/>
</dbReference>
<dbReference type="InterPro" id="IPR013785">
    <property type="entry name" value="Aldolase_TIM"/>
</dbReference>
<evidence type="ECO:0000256" key="3">
    <source>
        <dbReference type="ARBA" id="ARBA00011233"/>
    </source>
</evidence>
<dbReference type="InterPro" id="IPR000887">
    <property type="entry name" value="Aldlse_KDPG_KHG"/>
</dbReference>
<dbReference type="PANTHER" id="PTHR30246">
    <property type="entry name" value="2-KETO-3-DEOXY-6-PHOSPHOGLUCONATE ALDOLASE"/>
    <property type="match status" value="1"/>
</dbReference>
<keyword evidence="5" id="KW-0119">Carbohydrate metabolism</keyword>
<dbReference type="PROSITE" id="PS00160">
    <property type="entry name" value="ALDOLASE_KDPG_KHG_2"/>
    <property type="match status" value="1"/>
</dbReference>
<dbReference type="GO" id="GO:0008700">
    <property type="term" value="F:(R,S)-4-hydroxy-2-oxoglutarate aldolase activity"/>
    <property type="evidence" value="ECO:0007669"/>
    <property type="project" value="UniProtKB-EC"/>
</dbReference>
<dbReference type="RefSeq" id="WP_008314565.1">
    <property type="nucleotide sequence ID" value="NZ_JAGIBR010000001.1"/>
</dbReference>
<dbReference type="EC" id="4.1.3.16" evidence="6"/>
<dbReference type="Proteomes" id="UP000680020">
    <property type="component" value="Unassembled WGS sequence"/>
</dbReference>
<dbReference type="GeneID" id="58263016"/>
<keyword evidence="4 6" id="KW-0456">Lyase</keyword>
<evidence type="ECO:0000313" key="7">
    <source>
        <dbReference type="Proteomes" id="UP000680020"/>
    </source>
</evidence>
<proteinExistence type="inferred from homology"/>
<dbReference type="Gene3D" id="3.20.20.70">
    <property type="entry name" value="Aldolase class I"/>
    <property type="match status" value="1"/>
</dbReference>
<evidence type="ECO:0000256" key="5">
    <source>
        <dbReference type="ARBA" id="ARBA00023277"/>
    </source>
</evidence>
<comment type="pathway">
    <text evidence="1">Carbohydrate acid metabolism.</text>
</comment>
<sequence>MMKKRSDLLPNNSVIPVAVIDSISDGLKLADILIKEALPILEVTFRSKNASDILKSIKDHYPDLTVAAGTIINPEQAKLAYTSDADFLVSPGCNPRTIQTAQDLGVMIVPGVNSPTAIEMALNYGVTTMKFFPAEASGGIEMIKAILAPYQEIQLIPTGGINDSNFRDYLAIHRVIACGMSWMVEKRLINEGNWTEIARRVRLVKELLAKSTVQ</sequence>
<dbReference type="SUPFAM" id="SSF51569">
    <property type="entry name" value="Aldolase"/>
    <property type="match status" value="1"/>
</dbReference>
<comment type="caution">
    <text evidence="6">The sequence shown here is derived from an EMBL/GenBank/DDBJ whole genome shotgun (WGS) entry which is preliminary data.</text>
</comment>
<evidence type="ECO:0000256" key="1">
    <source>
        <dbReference type="ARBA" id="ARBA00004761"/>
    </source>
</evidence>
<evidence type="ECO:0000313" key="6">
    <source>
        <dbReference type="EMBL" id="MBS7823909.1"/>
    </source>
</evidence>
<gene>
    <name evidence="6" type="primary">eda</name>
    <name evidence="6" type="ORF">J7561_01670</name>
</gene>
<dbReference type="EC" id="4.1.2.14" evidence="6"/>
<comment type="subunit">
    <text evidence="3">Homotrimer.</text>
</comment>
<evidence type="ECO:0000256" key="2">
    <source>
        <dbReference type="ARBA" id="ARBA00006906"/>
    </source>
</evidence>
<dbReference type="InterPro" id="IPR031338">
    <property type="entry name" value="KDPG/KHG_AS_2"/>
</dbReference>
<evidence type="ECO:0000256" key="4">
    <source>
        <dbReference type="ARBA" id="ARBA00023239"/>
    </source>
</evidence>
<comment type="similarity">
    <text evidence="2">Belongs to the KHG/KDPG aldolase family.</text>
</comment>
<protein>
    <submittedName>
        <fullName evidence="6">Bifunctional 4-hydroxy-2-oxoglutarate aldolase/2-dehydro-3-deoxy-phosphogluconate aldolase</fullName>
        <ecNumber evidence="6">4.1.2.14</ecNumber>
        <ecNumber evidence="6">4.1.3.16</ecNumber>
    </submittedName>
</protein>
<dbReference type="AlphaFoldDB" id="A0AB35BW36"/>
<dbReference type="NCBIfam" id="NF004325">
    <property type="entry name" value="PRK05718.1"/>
    <property type="match status" value="1"/>
</dbReference>
<dbReference type="NCBIfam" id="TIGR01182">
    <property type="entry name" value="eda"/>
    <property type="match status" value="1"/>
</dbReference>
<accession>A0AB35BW36</accession>
<dbReference type="GO" id="GO:0008675">
    <property type="term" value="F:2-dehydro-3-deoxy-phosphogluconate aldolase activity"/>
    <property type="evidence" value="ECO:0007669"/>
    <property type="project" value="UniProtKB-EC"/>
</dbReference>
<dbReference type="PANTHER" id="PTHR30246:SF1">
    <property type="entry name" value="2-DEHYDRO-3-DEOXY-6-PHOSPHOGALACTONATE ALDOLASE-RELATED"/>
    <property type="match status" value="1"/>
</dbReference>
<dbReference type="Pfam" id="PF01081">
    <property type="entry name" value="Aldolase"/>
    <property type="match status" value="1"/>
</dbReference>